<dbReference type="KEGG" id="pfuw:KF707C_43040"/>
<reference evidence="2 3" key="2">
    <citation type="journal article" date="2017" name="Int. J. Syst. Evol. Microbiol.">
        <title>Pseudomonas furukawaii sp. nov., a polychlorinated biphenyl-degrading bacterium isolated from biphenyl-contaminated soil in Japan.</title>
        <authorList>
            <person name="Kimura N."/>
            <person name="Watanabe T."/>
            <person name="Suenaga H."/>
            <person name="Fujihara H."/>
            <person name="Futagami T."/>
            <person name="Goto M."/>
            <person name="Hanada S."/>
            <person name="Hirose J."/>
        </authorList>
    </citation>
    <scope>NUCLEOTIDE SEQUENCE [LARGE SCALE GENOMIC DNA]</scope>
    <source>
        <strain evidence="3">DSM 10086 / NBRC 110670 / KF707</strain>
    </source>
</reference>
<feature type="domain" description="HTH marR-type" evidence="1">
    <location>
        <begin position="15"/>
        <end position="147"/>
    </location>
</feature>
<dbReference type="InterPro" id="IPR036388">
    <property type="entry name" value="WH-like_DNA-bd_sf"/>
</dbReference>
<dbReference type="PANTHER" id="PTHR33164:SF89">
    <property type="entry name" value="MARR FAMILY REGULATORY PROTEIN"/>
    <property type="match status" value="1"/>
</dbReference>
<accession>A0AAD1C377</accession>
<proteinExistence type="predicted"/>
<evidence type="ECO:0000313" key="3">
    <source>
        <dbReference type="Proteomes" id="UP000218554"/>
    </source>
</evidence>
<gene>
    <name evidence="2" type="ORF">KF707C_43040</name>
</gene>
<keyword evidence="3" id="KW-1185">Reference proteome</keyword>
<dbReference type="InterPro" id="IPR036390">
    <property type="entry name" value="WH_DNA-bd_sf"/>
</dbReference>
<evidence type="ECO:0000259" key="1">
    <source>
        <dbReference type="PROSITE" id="PS50995"/>
    </source>
</evidence>
<dbReference type="AlphaFoldDB" id="A0AAD1C377"/>
<dbReference type="GO" id="GO:0003700">
    <property type="term" value="F:DNA-binding transcription factor activity"/>
    <property type="evidence" value="ECO:0007669"/>
    <property type="project" value="InterPro"/>
</dbReference>
<dbReference type="Pfam" id="PF01047">
    <property type="entry name" value="MarR"/>
    <property type="match status" value="1"/>
</dbReference>
<dbReference type="Gene3D" id="1.10.10.10">
    <property type="entry name" value="Winged helix-like DNA-binding domain superfamily/Winged helix DNA-binding domain"/>
    <property type="match status" value="1"/>
</dbReference>
<name>A0AAD1C377_METFU</name>
<dbReference type="EMBL" id="AP014862">
    <property type="protein sequence ID" value="BAU75992.1"/>
    <property type="molecule type" value="Genomic_DNA"/>
</dbReference>
<dbReference type="SUPFAM" id="SSF46785">
    <property type="entry name" value="Winged helix' DNA-binding domain"/>
    <property type="match status" value="1"/>
</dbReference>
<evidence type="ECO:0000313" key="2">
    <source>
        <dbReference type="EMBL" id="BAU75992.1"/>
    </source>
</evidence>
<reference evidence="3" key="1">
    <citation type="submission" date="2015-05" db="EMBL/GenBank/DDBJ databases">
        <title>Draft genome sequencing of a biphenyl-degrading bacterium, Pseudomonas balearica KF707 (=NBRC110670).</title>
        <authorList>
            <person name="Kimura N."/>
            <person name="Hirose J."/>
            <person name="Watanabe T."/>
            <person name="Suenaga H."/>
            <person name="Fujihara H."/>
            <person name="Noguchi M."/>
            <person name="Hashimoto M."/>
            <person name="Shimodaira J."/>
            <person name="Tsuchikane K."/>
            <person name="Hosoyama A."/>
            <person name="Yamazoe A."/>
            <person name="Fujita N."/>
            <person name="Furukawa K."/>
        </authorList>
    </citation>
    <scope>NUCLEOTIDE SEQUENCE [LARGE SCALE GENOMIC DNA]</scope>
    <source>
        <strain evidence="3">DSM 10086 / NBRC 110670 / KF707</strain>
    </source>
</reference>
<dbReference type="PANTHER" id="PTHR33164">
    <property type="entry name" value="TRANSCRIPTIONAL REGULATOR, MARR FAMILY"/>
    <property type="match status" value="1"/>
</dbReference>
<dbReference type="GO" id="GO:0006950">
    <property type="term" value="P:response to stress"/>
    <property type="evidence" value="ECO:0007669"/>
    <property type="project" value="TreeGrafter"/>
</dbReference>
<protein>
    <submittedName>
        <fullName evidence="2">Transcriptional regulator</fullName>
    </submittedName>
</protein>
<dbReference type="PRINTS" id="PR00598">
    <property type="entry name" value="HTHMARR"/>
</dbReference>
<dbReference type="RefSeq" id="WP_003450340.1">
    <property type="nucleotide sequence ID" value="NZ_AJMR01000110.1"/>
</dbReference>
<dbReference type="InterPro" id="IPR000835">
    <property type="entry name" value="HTH_MarR-typ"/>
</dbReference>
<dbReference type="SMART" id="SM00347">
    <property type="entry name" value="HTH_MARR"/>
    <property type="match status" value="1"/>
</dbReference>
<dbReference type="InterPro" id="IPR039422">
    <property type="entry name" value="MarR/SlyA-like"/>
</dbReference>
<organism evidence="2 3">
    <name type="scientific">Metapseudomonas furukawaii</name>
    <name type="common">Pseudomonas furukawaii</name>
    <dbReference type="NCBI Taxonomy" id="1149133"/>
    <lineage>
        <taxon>Bacteria</taxon>
        <taxon>Pseudomonadati</taxon>
        <taxon>Pseudomonadota</taxon>
        <taxon>Gammaproteobacteria</taxon>
        <taxon>Pseudomonadales</taxon>
        <taxon>Pseudomonadaceae</taxon>
        <taxon>Metapseudomonas</taxon>
    </lineage>
</organism>
<dbReference type="Proteomes" id="UP000218554">
    <property type="component" value="Chromosome"/>
</dbReference>
<dbReference type="PROSITE" id="PS50995">
    <property type="entry name" value="HTH_MARR_2"/>
    <property type="match status" value="1"/>
</dbReference>
<sequence>MTEDLYPKVLADAYALAVFKGLRRLQQVTEVHAKRLARYGELTPVQLLILRILAGHGELTASQLAREVSLTQASLSGVLDRLESRGLLMRRRDERDRRKHWLVLAAAGREALEKAPPLLPEHVLERFAGLLEWERHALLAALLRAAELFDTPEEEEE</sequence>